<feature type="chain" id="PRO_5020020973" evidence="4">
    <location>
        <begin position="23"/>
        <end position="222"/>
    </location>
</feature>
<evidence type="ECO:0000313" key="7">
    <source>
        <dbReference type="Proteomes" id="UP000297703"/>
    </source>
</evidence>
<comment type="caution">
    <text evidence="6">The sequence shown here is derived from an EMBL/GenBank/DDBJ whole genome shotgun (WGS) entry which is preliminary data.</text>
</comment>
<dbReference type="SUPFAM" id="SSF48726">
    <property type="entry name" value="Immunoglobulin"/>
    <property type="match status" value="1"/>
</dbReference>
<evidence type="ECO:0000256" key="2">
    <source>
        <dbReference type="ARBA" id="ARBA00023136"/>
    </source>
</evidence>
<keyword evidence="2" id="KW-0472">Membrane</keyword>
<evidence type="ECO:0000256" key="3">
    <source>
        <dbReference type="ARBA" id="ARBA00023319"/>
    </source>
</evidence>
<comment type="subcellular location">
    <subcellularLocation>
        <location evidence="1">Membrane</location>
    </subcellularLocation>
</comment>
<protein>
    <submittedName>
        <fullName evidence="6">Citrate synthase, mitochondrial</fullName>
    </submittedName>
</protein>
<dbReference type="GO" id="GO:0009897">
    <property type="term" value="C:external side of plasma membrane"/>
    <property type="evidence" value="ECO:0007669"/>
    <property type="project" value="TreeGrafter"/>
</dbReference>
<reference evidence="6 7" key="1">
    <citation type="submission" date="2019-04" db="EMBL/GenBank/DDBJ databases">
        <title>Draft genome of the big-headed turtle Platysternon megacephalum.</title>
        <authorList>
            <person name="Gong S."/>
        </authorList>
    </citation>
    <scope>NUCLEOTIDE SEQUENCE [LARGE SCALE GENOMIC DNA]</scope>
    <source>
        <strain evidence="6">DO16091913</strain>
        <tissue evidence="6">Muscle</tissue>
    </source>
</reference>
<accession>A0A4D9EBL9</accession>
<dbReference type="InterPro" id="IPR050504">
    <property type="entry name" value="IgSF_BTN/MOG"/>
</dbReference>
<keyword evidence="4" id="KW-0732">Signal</keyword>
<dbReference type="Pfam" id="PF22705">
    <property type="entry name" value="C2-set_3"/>
    <property type="match status" value="1"/>
</dbReference>
<feature type="signal peptide" evidence="4">
    <location>
        <begin position="1"/>
        <end position="22"/>
    </location>
</feature>
<evidence type="ECO:0000256" key="4">
    <source>
        <dbReference type="SAM" id="SignalP"/>
    </source>
</evidence>
<dbReference type="InterPro" id="IPR013783">
    <property type="entry name" value="Ig-like_fold"/>
</dbReference>
<dbReference type="Proteomes" id="UP000297703">
    <property type="component" value="Unassembled WGS sequence"/>
</dbReference>
<dbReference type="Gene3D" id="2.60.40.10">
    <property type="entry name" value="Immunoglobulins"/>
    <property type="match status" value="2"/>
</dbReference>
<name>A0A4D9EBL9_9SAUR</name>
<dbReference type="GO" id="GO:0050852">
    <property type="term" value="P:T cell receptor signaling pathway"/>
    <property type="evidence" value="ECO:0007669"/>
    <property type="project" value="TreeGrafter"/>
</dbReference>
<dbReference type="PANTHER" id="PTHR24100:SF147">
    <property type="entry name" value="BUTYROPHILIN-LIKE 12"/>
    <property type="match status" value="1"/>
</dbReference>
<dbReference type="InterPro" id="IPR036179">
    <property type="entry name" value="Ig-like_dom_sf"/>
</dbReference>
<proteinExistence type="predicted"/>
<dbReference type="GO" id="GO:0005102">
    <property type="term" value="F:signaling receptor binding"/>
    <property type="evidence" value="ECO:0007669"/>
    <property type="project" value="TreeGrafter"/>
</dbReference>
<feature type="domain" description="Butyrophilin subfamily 3 member A2-like Ig-C" evidence="5">
    <location>
        <begin position="161"/>
        <end position="202"/>
    </location>
</feature>
<dbReference type="PANTHER" id="PTHR24100">
    <property type="entry name" value="BUTYROPHILIN"/>
    <property type="match status" value="1"/>
</dbReference>
<dbReference type="EMBL" id="QXTE01000145">
    <property type="protein sequence ID" value="TFK04150.1"/>
    <property type="molecule type" value="Genomic_DNA"/>
</dbReference>
<evidence type="ECO:0000256" key="1">
    <source>
        <dbReference type="ARBA" id="ARBA00004370"/>
    </source>
</evidence>
<organism evidence="6 7">
    <name type="scientific">Platysternon megacephalum</name>
    <name type="common">big-headed turtle</name>
    <dbReference type="NCBI Taxonomy" id="55544"/>
    <lineage>
        <taxon>Eukaryota</taxon>
        <taxon>Metazoa</taxon>
        <taxon>Chordata</taxon>
        <taxon>Craniata</taxon>
        <taxon>Vertebrata</taxon>
        <taxon>Euteleostomi</taxon>
        <taxon>Archelosauria</taxon>
        <taxon>Testudinata</taxon>
        <taxon>Testudines</taxon>
        <taxon>Cryptodira</taxon>
        <taxon>Durocryptodira</taxon>
        <taxon>Testudinoidea</taxon>
        <taxon>Platysternidae</taxon>
        <taxon>Platysternon</taxon>
    </lineage>
</organism>
<dbReference type="OrthoDB" id="9898017at2759"/>
<dbReference type="AlphaFoldDB" id="A0A4D9EBL9"/>
<evidence type="ECO:0000259" key="5">
    <source>
        <dbReference type="Pfam" id="PF22705"/>
    </source>
</evidence>
<keyword evidence="3" id="KW-0393">Immunoglobulin domain</keyword>
<dbReference type="InterPro" id="IPR053896">
    <property type="entry name" value="BTN3A2-like_Ig-C"/>
</dbReference>
<gene>
    <name evidence="6" type="ORF">DR999_PMT13418</name>
</gene>
<keyword evidence="7" id="KW-1185">Reference proteome</keyword>
<evidence type="ECO:0000313" key="6">
    <source>
        <dbReference type="EMBL" id="TFK04150.1"/>
    </source>
</evidence>
<dbReference type="GO" id="GO:0001817">
    <property type="term" value="P:regulation of cytokine production"/>
    <property type="evidence" value="ECO:0007669"/>
    <property type="project" value="TreeGrafter"/>
</dbReference>
<reference evidence="6 7" key="2">
    <citation type="submission" date="2019-04" db="EMBL/GenBank/DDBJ databases">
        <title>The genome sequence of big-headed turtle.</title>
        <authorList>
            <person name="Gong S."/>
        </authorList>
    </citation>
    <scope>NUCLEOTIDE SEQUENCE [LARGE SCALE GENOMIC DNA]</scope>
    <source>
        <strain evidence="6">DO16091913</strain>
        <tissue evidence="6">Muscle</tissue>
    </source>
</reference>
<sequence length="222" mass="26094">MVFLVVSVHALLLLLLSFHSEAVEELRARPYSTGTLPCYFSFVDGTDDLFFSWEREDIKEEYEVEDDREYYQYFLTLHDFYEFSSKVVYSFSNNQEQLEEQSSQYEGRVQVDWEAISQGSLSLLLEHVNFPDQAIYKCTATSLKGRGERIIKLLVDDAEEPQVQFSTINDKIVVQCISEGWYHMPKVTWHNRKEEDLTSYSTVEILESWKRRRMALTECCPS</sequence>